<dbReference type="KEGG" id="pgin:FRZ67_05190"/>
<gene>
    <name evidence="2" type="ORF">FRZ67_05190</name>
</gene>
<protein>
    <recommendedName>
        <fullName evidence="4">Arc family DNA binding domain-containing protein</fullName>
    </recommendedName>
</protein>
<dbReference type="Gene3D" id="1.10.1220.10">
    <property type="entry name" value="Met repressor-like"/>
    <property type="match status" value="1"/>
</dbReference>
<evidence type="ECO:0000313" key="2">
    <source>
        <dbReference type="EMBL" id="QEC66725.1"/>
    </source>
</evidence>
<name>A0A5B8V6I4_9BACT</name>
<dbReference type="OrthoDB" id="9812601at2"/>
<dbReference type="InterPro" id="IPR013321">
    <property type="entry name" value="Arc_rbn_hlx_hlx"/>
</dbReference>
<dbReference type="SUPFAM" id="SSF47598">
    <property type="entry name" value="Ribbon-helix-helix"/>
    <property type="match status" value="1"/>
</dbReference>
<dbReference type="AlphaFoldDB" id="A0A5B8V6I4"/>
<dbReference type="GO" id="GO:0006355">
    <property type="term" value="P:regulation of DNA-templated transcription"/>
    <property type="evidence" value="ECO:0007669"/>
    <property type="project" value="InterPro"/>
</dbReference>
<sequence length="68" mass="7780">MADKKSFVLRIDETTYKAIEKWAGDEFRSVNGQIEWLLDQKLKEAGRLKNSNGDADEKKLSANKKPPK</sequence>
<dbReference type="InterPro" id="IPR010985">
    <property type="entry name" value="Ribbon_hlx_hlx"/>
</dbReference>
<dbReference type="RefSeq" id="WP_147188525.1">
    <property type="nucleotide sequence ID" value="NZ_CP042435.1"/>
</dbReference>
<evidence type="ECO:0000313" key="3">
    <source>
        <dbReference type="Proteomes" id="UP000321533"/>
    </source>
</evidence>
<evidence type="ECO:0008006" key="4">
    <source>
        <dbReference type="Google" id="ProtNLM"/>
    </source>
</evidence>
<dbReference type="Proteomes" id="UP000321533">
    <property type="component" value="Chromosome"/>
</dbReference>
<evidence type="ECO:0000256" key="1">
    <source>
        <dbReference type="SAM" id="MobiDB-lite"/>
    </source>
</evidence>
<keyword evidence="3" id="KW-1185">Reference proteome</keyword>
<organism evidence="2 3">
    <name type="scientific">Panacibacter ginsenosidivorans</name>
    <dbReference type="NCBI Taxonomy" id="1813871"/>
    <lineage>
        <taxon>Bacteria</taxon>
        <taxon>Pseudomonadati</taxon>
        <taxon>Bacteroidota</taxon>
        <taxon>Chitinophagia</taxon>
        <taxon>Chitinophagales</taxon>
        <taxon>Chitinophagaceae</taxon>
        <taxon>Panacibacter</taxon>
    </lineage>
</organism>
<accession>A0A5B8V6I4</accession>
<feature type="region of interest" description="Disordered" evidence="1">
    <location>
        <begin position="47"/>
        <end position="68"/>
    </location>
</feature>
<proteinExistence type="predicted"/>
<dbReference type="EMBL" id="CP042435">
    <property type="protein sequence ID" value="QEC66725.1"/>
    <property type="molecule type" value="Genomic_DNA"/>
</dbReference>
<reference evidence="2 3" key="1">
    <citation type="journal article" date="2016" name="Int. J. Syst. Evol. Microbiol.">
        <title>Panacibacter ginsenosidivorans gen. nov., sp. nov., with ginsenoside converting activity isolated from soil of a ginseng field.</title>
        <authorList>
            <person name="Siddiqi M.Z."/>
            <person name="Muhammad Shafi S."/>
            <person name="Choi K.D."/>
            <person name="Im W.T."/>
        </authorList>
    </citation>
    <scope>NUCLEOTIDE SEQUENCE [LARGE SCALE GENOMIC DNA]</scope>
    <source>
        <strain evidence="2 3">Gsoil1550</strain>
    </source>
</reference>